<comment type="caution">
    <text evidence="10">The sequence shown here is derived from an EMBL/GenBank/DDBJ whole genome shotgun (WGS) entry which is preliminary data.</text>
</comment>
<evidence type="ECO:0000256" key="8">
    <source>
        <dbReference type="SAM" id="Phobius"/>
    </source>
</evidence>
<evidence type="ECO:0000256" key="4">
    <source>
        <dbReference type="ARBA" id="ARBA00023040"/>
    </source>
</evidence>
<evidence type="ECO:0000256" key="6">
    <source>
        <dbReference type="ARBA" id="ARBA00023170"/>
    </source>
</evidence>
<keyword evidence="6" id="KW-0675">Receptor</keyword>
<dbReference type="Proteomes" id="UP000663877">
    <property type="component" value="Unassembled WGS sequence"/>
</dbReference>
<evidence type="ECO:0000256" key="1">
    <source>
        <dbReference type="ARBA" id="ARBA00004141"/>
    </source>
</evidence>
<gene>
    <name evidence="10" type="ORF">BJG266_LOCUS8356</name>
</gene>
<proteinExistence type="predicted"/>
<evidence type="ECO:0000313" key="10">
    <source>
        <dbReference type="EMBL" id="CAF0860590.1"/>
    </source>
</evidence>
<accession>A0A813WVX0</accession>
<keyword evidence="2 8" id="KW-0812">Transmembrane</keyword>
<keyword evidence="5 8" id="KW-0472">Membrane</keyword>
<organism evidence="10 11">
    <name type="scientific">Adineta steineri</name>
    <dbReference type="NCBI Taxonomy" id="433720"/>
    <lineage>
        <taxon>Eukaryota</taxon>
        <taxon>Metazoa</taxon>
        <taxon>Spiralia</taxon>
        <taxon>Gnathifera</taxon>
        <taxon>Rotifera</taxon>
        <taxon>Eurotatoria</taxon>
        <taxon>Bdelloidea</taxon>
        <taxon>Adinetida</taxon>
        <taxon>Adinetidae</taxon>
        <taxon>Adineta</taxon>
    </lineage>
</organism>
<feature type="transmembrane region" description="Helical" evidence="8">
    <location>
        <begin position="303"/>
        <end position="322"/>
    </location>
</feature>
<evidence type="ECO:0000313" key="11">
    <source>
        <dbReference type="Proteomes" id="UP000663877"/>
    </source>
</evidence>
<keyword evidence="7" id="KW-0807">Transducer</keyword>
<feature type="transmembrane region" description="Helical" evidence="8">
    <location>
        <begin position="36"/>
        <end position="57"/>
    </location>
</feature>
<evidence type="ECO:0000256" key="3">
    <source>
        <dbReference type="ARBA" id="ARBA00022989"/>
    </source>
</evidence>
<comment type="subcellular location">
    <subcellularLocation>
        <location evidence="1">Membrane</location>
        <topology evidence="1">Multi-pass membrane protein</topology>
    </subcellularLocation>
</comment>
<keyword evidence="4" id="KW-0297">G-protein coupled receptor</keyword>
<reference evidence="10" key="1">
    <citation type="submission" date="2021-02" db="EMBL/GenBank/DDBJ databases">
        <authorList>
            <person name="Nowell W R."/>
        </authorList>
    </citation>
    <scope>NUCLEOTIDE SEQUENCE</scope>
</reference>
<dbReference type="AlphaFoldDB" id="A0A813WVX0"/>
<dbReference type="EMBL" id="CAJNOI010000026">
    <property type="protein sequence ID" value="CAF0860590.1"/>
    <property type="molecule type" value="Genomic_DNA"/>
</dbReference>
<evidence type="ECO:0000256" key="2">
    <source>
        <dbReference type="ARBA" id="ARBA00022692"/>
    </source>
</evidence>
<sequence>MSIIDQDTINNTSITDRASSSSSSGILTTLPYLVNIYIGTFLCIMGNIGCIGNIIVFQSQAFRSRAYTIYLFAETIFDFFVINIILLTRVIEKGYGIPVYNSPYDFICKIRQTGSYYFVLVSFTFFTLATLDRVLCAQRSNSFRKWSNRVTLAYKMVIISILFWFILLCHRLYVYTAVKSKCNPRFDWYDEIDNYIEAVIMEICPLITVVVLAYLLRRSLRNAIERQTNVATAATQTNTTKRSRLQQIDSQITLMLLLQSIMAIISFLPYGLEILYDHITESWNKSTLQLAIEKIIDQVTHTLLYAFFASSFHISMISSSGFRREVKRIVLMKKKIHPIYTQTANTVAIQPQYQ</sequence>
<dbReference type="InterPro" id="IPR017452">
    <property type="entry name" value="GPCR_Rhodpsn_7TM"/>
</dbReference>
<name>A0A813WVX0_9BILA</name>
<dbReference type="PANTHER" id="PTHR24243">
    <property type="entry name" value="G-PROTEIN COUPLED RECEPTOR"/>
    <property type="match status" value="1"/>
</dbReference>
<dbReference type="GO" id="GO:0004930">
    <property type="term" value="F:G protein-coupled receptor activity"/>
    <property type="evidence" value="ECO:0007669"/>
    <property type="project" value="UniProtKB-KW"/>
</dbReference>
<feature type="transmembrane region" description="Helical" evidence="8">
    <location>
        <begin position="252"/>
        <end position="272"/>
    </location>
</feature>
<dbReference type="PANTHER" id="PTHR24243:SF230">
    <property type="entry name" value="G-PROTEIN COUPLED RECEPTORS FAMILY 1 PROFILE DOMAIN-CONTAINING PROTEIN"/>
    <property type="match status" value="1"/>
</dbReference>
<evidence type="ECO:0000256" key="5">
    <source>
        <dbReference type="ARBA" id="ARBA00023136"/>
    </source>
</evidence>
<dbReference type="SUPFAM" id="SSF81321">
    <property type="entry name" value="Family A G protein-coupled receptor-like"/>
    <property type="match status" value="1"/>
</dbReference>
<keyword evidence="3 8" id="KW-1133">Transmembrane helix</keyword>
<feature type="transmembrane region" description="Helical" evidence="8">
    <location>
        <begin position="114"/>
        <end position="131"/>
    </location>
</feature>
<protein>
    <recommendedName>
        <fullName evidence="9">G-protein coupled receptors family 1 profile domain-containing protein</fullName>
    </recommendedName>
</protein>
<dbReference type="Gene3D" id="1.20.1070.10">
    <property type="entry name" value="Rhodopsin 7-helix transmembrane proteins"/>
    <property type="match status" value="1"/>
</dbReference>
<feature type="transmembrane region" description="Helical" evidence="8">
    <location>
        <begin position="195"/>
        <end position="216"/>
    </location>
</feature>
<evidence type="ECO:0000256" key="7">
    <source>
        <dbReference type="ARBA" id="ARBA00023224"/>
    </source>
</evidence>
<feature type="domain" description="G-protein coupled receptors family 1 profile" evidence="9">
    <location>
        <begin position="46"/>
        <end position="305"/>
    </location>
</feature>
<dbReference type="GO" id="GO:0005886">
    <property type="term" value="C:plasma membrane"/>
    <property type="evidence" value="ECO:0007669"/>
    <property type="project" value="TreeGrafter"/>
</dbReference>
<evidence type="ECO:0000259" key="9">
    <source>
        <dbReference type="PROSITE" id="PS50262"/>
    </source>
</evidence>
<feature type="transmembrane region" description="Helical" evidence="8">
    <location>
        <begin position="152"/>
        <end position="175"/>
    </location>
</feature>
<feature type="transmembrane region" description="Helical" evidence="8">
    <location>
        <begin position="69"/>
        <end position="91"/>
    </location>
</feature>
<dbReference type="PROSITE" id="PS50262">
    <property type="entry name" value="G_PROTEIN_RECEP_F1_2"/>
    <property type="match status" value="1"/>
</dbReference>